<dbReference type="Pfam" id="PF12014">
    <property type="entry name" value="Cyclin_D1_bind"/>
    <property type="match status" value="1"/>
</dbReference>
<dbReference type="InterPro" id="IPR040275">
    <property type="entry name" value="At5g39450-like"/>
</dbReference>
<feature type="region of interest" description="Disordered" evidence="1">
    <location>
        <begin position="72"/>
        <end position="95"/>
    </location>
</feature>
<reference evidence="2 3" key="1">
    <citation type="journal article" date="2021" name="Nat. Plants">
        <title>The Taxus genome provides insights into paclitaxel biosynthesis.</title>
        <authorList>
            <person name="Xiong X."/>
            <person name="Gou J."/>
            <person name="Liao Q."/>
            <person name="Li Y."/>
            <person name="Zhou Q."/>
            <person name="Bi G."/>
            <person name="Li C."/>
            <person name="Du R."/>
            <person name="Wang X."/>
            <person name="Sun T."/>
            <person name="Guo L."/>
            <person name="Liang H."/>
            <person name="Lu P."/>
            <person name="Wu Y."/>
            <person name="Zhang Z."/>
            <person name="Ro D.K."/>
            <person name="Shang Y."/>
            <person name="Huang S."/>
            <person name="Yan J."/>
        </authorList>
    </citation>
    <scope>NUCLEOTIDE SEQUENCE [LARGE SCALE GENOMIC DNA]</scope>
    <source>
        <strain evidence="2">Ta-2019</strain>
    </source>
</reference>
<dbReference type="EMBL" id="JAHRHJ020000008">
    <property type="protein sequence ID" value="KAH9304253.1"/>
    <property type="molecule type" value="Genomic_DNA"/>
</dbReference>
<evidence type="ECO:0000313" key="3">
    <source>
        <dbReference type="Proteomes" id="UP000824469"/>
    </source>
</evidence>
<evidence type="ECO:0000256" key="1">
    <source>
        <dbReference type="SAM" id="MobiDB-lite"/>
    </source>
</evidence>
<organism evidence="2 3">
    <name type="scientific">Taxus chinensis</name>
    <name type="common">Chinese yew</name>
    <name type="synonym">Taxus wallichiana var. chinensis</name>
    <dbReference type="NCBI Taxonomy" id="29808"/>
    <lineage>
        <taxon>Eukaryota</taxon>
        <taxon>Viridiplantae</taxon>
        <taxon>Streptophyta</taxon>
        <taxon>Embryophyta</taxon>
        <taxon>Tracheophyta</taxon>
        <taxon>Spermatophyta</taxon>
        <taxon>Pinopsida</taxon>
        <taxon>Pinidae</taxon>
        <taxon>Conifers II</taxon>
        <taxon>Cupressales</taxon>
        <taxon>Taxaceae</taxon>
        <taxon>Taxus</taxon>
    </lineage>
</organism>
<evidence type="ECO:0000313" key="2">
    <source>
        <dbReference type="EMBL" id="KAH9304253.1"/>
    </source>
</evidence>
<dbReference type="PANTHER" id="PTHR31370:SF2">
    <property type="entry name" value="OS08G0105100 PROTEIN"/>
    <property type="match status" value="1"/>
</dbReference>
<keyword evidence="3" id="KW-1185">Reference proteome</keyword>
<proteinExistence type="predicted"/>
<feature type="non-terminal residue" evidence="2">
    <location>
        <position position="348"/>
    </location>
</feature>
<dbReference type="PANTHER" id="PTHR31370">
    <property type="entry name" value="F-BOX PROTEIN FAMILY-LIKE"/>
    <property type="match status" value="1"/>
</dbReference>
<sequence>GDLCLIGARVWTLPEGDVILRPLCEVAGLQDGSFKMQLFTEDVDFKFPAKLIWTSIEEVEFEFQLYDSNEDSSLVNPRDTETVDNSSSHTSSEPAKLLQTKHLASIVKSLGPDHRVIGADDEFLDEKCKFKVVNNYSIGFFVRIYKKQPLRTKNSTTNLEWLHGRHIGSRAIQYLTSVYAFDNRTPGTKIFSSSNRINKSAYKRLKIDEPKPGQELAGIWKGIYGPHGLELVNVTYTNDEIVATKLLGDPNVPCGEVTFEVKLSSENMDPQMDLRRIVMGLGEEQALDICRLYRGRGRIAGYRFHNPKWVPGRLLVQHNGNMAFLWEDVNFVISFRRLHLESLSSELE</sequence>
<gene>
    <name evidence="2" type="ORF">KI387_008657</name>
</gene>
<accession>A0AA38FIG8</accession>
<feature type="compositionally biased region" description="Polar residues" evidence="1">
    <location>
        <begin position="83"/>
        <end position="93"/>
    </location>
</feature>
<dbReference type="Proteomes" id="UP000824469">
    <property type="component" value="Unassembled WGS sequence"/>
</dbReference>
<protein>
    <submittedName>
        <fullName evidence="2">Uncharacterized protein</fullName>
    </submittedName>
</protein>
<dbReference type="AlphaFoldDB" id="A0AA38FIG8"/>
<name>A0AA38FIG8_TAXCH</name>
<comment type="caution">
    <text evidence="2">The sequence shown here is derived from an EMBL/GenBank/DDBJ whole genome shotgun (WGS) entry which is preliminary data.</text>
</comment>